<dbReference type="Pfam" id="PF25601">
    <property type="entry name" value="AAA_lid_14"/>
    <property type="match status" value="1"/>
</dbReference>
<keyword evidence="3" id="KW-0805">Transcription regulation</keyword>
<dbReference type="SUPFAM" id="SSF52540">
    <property type="entry name" value="P-loop containing nucleoside triphosphate hydrolases"/>
    <property type="match status" value="1"/>
</dbReference>
<dbReference type="OrthoDB" id="5496274at2"/>
<dbReference type="Gene3D" id="1.10.10.60">
    <property type="entry name" value="Homeodomain-like"/>
    <property type="match status" value="1"/>
</dbReference>
<evidence type="ECO:0000256" key="2">
    <source>
        <dbReference type="ARBA" id="ARBA00022840"/>
    </source>
</evidence>
<dbReference type="PROSITE" id="PS50045">
    <property type="entry name" value="SIGMA54_INTERACT_4"/>
    <property type="match status" value="1"/>
</dbReference>
<feature type="region of interest" description="Disordered" evidence="5">
    <location>
        <begin position="1"/>
        <end position="37"/>
    </location>
</feature>
<gene>
    <name evidence="7" type="ORF">DFR67_1184</name>
</gene>
<protein>
    <submittedName>
        <fullName evidence="7">Regulatory Fis family protein</fullName>
    </submittedName>
</protein>
<keyword evidence="4" id="KW-0804">Transcription</keyword>
<dbReference type="AlphaFoldDB" id="A0A318RB69"/>
<dbReference type="GO" id="GO:0006355">
    <property type="term" value="P:regulation of DNA-templated transcription"/>
    <property type="evidence" value="ECO:0007669"/>
    <property type="project" value="InterPro"/>
</dbReference>
<evidence type="ECO:0000256" key="1">
    <source>
        <dbReference type="ARBA" id="ARBA00022741"/>
    </source>
</evidence>
<dbReference type="SUPFAM" id="SSF46689">
    <property type="entry name" value="Homeodomain-like"/>
    <property type="match status" value="1"/>
</dbReference>
<organism evidence="7 8">
    <name type="scientific">Williamsia limnetica</name>
    <dbReference type="NCBI Taxonomy" id="882452"/>
    <lineage>
        <taxon>Bacteria</taxon>
        <taxon>Bacillati</taxon>
        <taxon>Actinomycetota</taxon>
        <taxon>Actinomycetes</taxon>
        <taxon>Mycobacteriales</taxon>
        <taxon>Nocardiaceae</taxon>
        <taxon>Williamsia</taxon>
    </lineage>
</organism>
<dbReference type="InterPro" id="IPR002078">
    <property type="entry name" value="Sigma_54_int"/>
</dbReference>
<dbReference type="EMBL" id="QJSP01000018">
    <property type="protein sequence ID" value="PYE13065.1"/>
    <property type="molecule type" value="Genomic_DNA"/>
</dbReference>
<keyword evidence="1" id="KW-0547">Nucleotide-binding</keyword>
<evidence type="ECO:0000256" key="3">
    <source>
        <dbReference type="ARBA" id="ARBA00023015"/>
    </source>
</evidence>
<comment type="caution">
    <text evidence="7">The sequence shown here is derived from an EMBL/GenBank/DDBJ whole genome shotgun (WGS) entry which is preliminary data.</text>
</comment>
<dbReference type="Gene3D" id="3.30.450.40">
    <property type="match status" value="1"/>
</dbReference>
<proteinExistence type="predicted"/>
<dbReference type="InterPro" id="IPR029016">
    <property type="entry name" value="GAF-like_dom_sf"/>
</dbReference>
<dbReference type="GO" id="GO:0005524">
    <property type="term" value="F:ATP binding"/>
    <property type="evidence" value="ECO:0007669"/>
    <property type="project" value="UniProtKB-KW"/>
</dbReference>
<evidence type="ECO:0000259" key="6">
    <source>
        <dbReference type="PROSITE" id="PS50045"/>
    </source>
</evidence>
<accession>A0A318RB69</accession>
<evidence type="ECO:0000313" key="7">
    <source>
        <dbReference type="EMBL" id="PYE13065.1"/>
    </source>
</evidence>
<name>A0A318RB69_WILLI</name>
<sequence>MNTSPGSPLDRPVIAQSWRRSQLSGLHPEDSPDVEPVSISARDHPLLRAASPVLDEIAHQLADSDTALLLVDADARLISRTFGGVRVEQVMESVGAVSGVGFAEDAMGTTALGTPLEIRGGITINAAEHFLDQFKAISCYGRPILHPVSRRLEGIICMSNLEQTVNPLFAPFVDRIAGDIEQRLLDNSRARQLAVVEAFQRVAPRRDVAVVAIGDDLLLTNALAAEILASADFGTLRAVAADLGSGPRTTPLTLSSGNTVQVTGQQVTGSAGGALFRIQPTDLGRVAVPRKARAPRLTPEPPVARTGWRQAAITGEPGTGRTSAAMELLGDQEVRSVDAATLLGGHVMSGLEPLIADLDSTPLLIENVHLLDAVNLNSLRGAILAGKGPLVLTAPPLAESPGPVAALISLCPNRIDLAPLRRRTTELPALASQILARVAPRVTLGAAAGEALLACDWPGNLSELTMALQTAADRSGDRGERVIAVSDLPAQYQTSTKAHRLSGRDRAERAAIVEAMAAASGNKVHAAKTLGISRSTLYTRLRALGIDH</sequence>
<keyword evidence="8" id="KW-1185">Reference proteome</keyword>
<keyword evidence="2" id="KW-0067">ATP-binding</keyword>
<dbReference type="PANTHER" id="PTHR32071:SF122">
    <property type="entry name" value="SIGMA FACTOR"/>
    <property type="match status" value="1"/>
</dbReference>
<evidence type="ECO:0000256" key="4">
    <source>
        <dbReference type="ARBA" id="ARBA00023163"/>
    </source>
</evidence>
<dbReference type="InterPro" id="IPR027417">
    <property type="entry name" value="P-loop_NTPase"/>
</dbReference>
<dbReference type="InterPro" id="IPR002197">
    <property type="entry name" value="HTH_Fis"/>
</dbReference>
<dbReference type="GO" id="GO:0043565">
    <property type="term" value="F:sequence-specific DNA binding"/>
    <property type="evidence" value="ECO:0007669"/>
    <property type="project" value="InterPro"/>
</dbReference>
<evidence type="ECO:0000256" key="5">
    <source>
        <dbReference type="SAM" id="MobiDB-lite"/>
    </source>
</evidence>
<reference evidence="7 8" key="1">
    <citation type="submission" date="2018-06" db="EMBL/GenBank/DDBJ databases">
        <title>Genomic Encyclopedia of Type Strains, Phase IV (KMG-IV): sequencing the most valuable type-strain genomes for metagenomic binning, comparative biology and taxonomic classification.</title>
        <authorList>
            <person name="Goeker M."/>
        </authorList>
    </citation>
    <scope>NUCLEOTIDE SEQUENCE [LARGE SCALE GENOMIC DNA]</scope>
    <source>
        <strain evidence="7 8">DSM 45521</strain>
    </source>
</reference>
<dbReference type="InterPro" id="IPR058031">
    <property type="entry name" value="AAA_lid_NorR"/>
</dbReference>
<dbReference type="PANTHER" id="PTHR32071">
    <property type="entry name" value="TRANSCRIPTIONAL REGULATORY PROTEIN"/>
    <property type="match status" value="1"/>
</dbReference>
<dbReference type="Proteomes" id="UP000247591">
    <property type="component" value="Unassembled WGS sequence"/>
</dbReference>
<dbReference type="Pfam" id="PF02954">
    <property type="entry name" value="HTH_8"/>
    <property type="match status" value="1"/>
</dbReference>
<dbReference type="InterPro" id="IPR009057">
    <property type="entry name" value="Homeodomain-like_sf"/>
</dbReference>
<dbReference type="PRINTS" id="PR01590">
    <property type="entry name" value="HTHFIS"/>
</dbReference>
<evidence type="ECO:0000313" key="8">
    <source>
        <dbReference type="Proteomes" id="UP000247591"/>
    </source>
</evidence>
<feature type="domain" description="Sigma-54 factor interaction" evidence="6">
    <location>
        <begin position="415"/>
        <end position="473"/>
    </location>
</feature>
<dbReference type="Gene3D" id="1.10.8.60">
    <property type="match status" value="1"/>
</dbReference>
<dbReference type="RefSeq" id="WP_110472073.1">
    <property type="nucleotide sequence ID" value="NZ_QJSP01000018.1"/>
</dbReference>